<dbReference type="Pfam" id="PF03659">
    <property type="entry name" value="Glyco_hydro_71"/>
    <property type="match status" value="1"/>
</dbReference>
<accession>A0AAD6D1E8</accession>
<protein>
    <submittedName>
        <fullName evidence="1">Carbohydrate-binding module family 24 protein</fullName>
    </submittedName>
</protein>
<dbReference type="PANTHER" id="PTHR43173">
    <property type="entry name" value="ABC1 FAMILY PROTEIN"/>
    <property type="match status" value="1"/>
</dbReference>
<keyword evidence="2" id="KW-1185">Reference proteome</keyword>
<name>A0AAD6D1E8_9EURO</name>
<organism evidence="1 2">
    <name type="scientific">Penicillium frequentans</name>
    <dbReference type="NCBI Taxonomy" id="3151616"/>
    <lineage>
        <taxon>Eukaryota</taxon>
        <taxon>Fungi</taxon>
        <taxon>Dikarya</taxon>
        <taxon>Ascomycota</taxon>
        <taxon>Pezizomycotina</taxon>
        <taxon>Eurotiomycetes</taxon>
        <taxon>Eurotiomycetidae</taxon>
        <taxon>Eurotiales</taxon>
        <taxon>Aspergillaceae</taxon>
        <taxon>Penicillium</taxon>
    </lineage>
</organism>
<proteinExistence type="predicted"/>
<dbReference type="CDD" id="cd11577">
    <property type="entry name" value="GH71"/>
    <property type="match status" value="1"/>
</dbReference>
<comment type="caution">
    <text evidence="1">The sequence shown here is derived from an EMBL/GenBank/DDBJ whole genome shotgun (WGS) entry which is preliminary data.</text>
</comment>
<sequence length="1030" mass="111108">LQMRLFDNLAIATCILLRQVQARAVFAHFMVSNTAGYEVSDWEDHMSAAYDAHIDAFALNIASGEDTTDSSLGNAFLAAENIGFKLFFSFDYAGNGAWDKADVISLLQDYAGTSQTYWYHNDQPLCSTFEGPENAADWVDIKEETNCFFVPDWSSLGAMVAMEQASGVADGLFSWAAWPYGDSDMDTYGDASYQQFLDGKPYMMPVSPWFFTNMPGYDKNWLWRGDDLWYDRWQQVLFLAPEFVEIISWNDYGESHYIGPSYDIHNDLADATYVAFGKDYGDSPFNYAEAYDHSGWRSLLPFLIDTYKKNATTITEEGVSAWYRLNAAGECASDGGTTGNTVSQLQLEFEPQDIPQDKIFYSALLGSTAEVQVTVGGVDLGATWIHTPSGDAGIYHGSVAFTGHSGGAVITITRAGSTVVSIDGEDISSGCSNTLGIENWNAWVGSQMAGTTISVKPASLADQVCIEGWGKGNFNGLCEFTCSLGYCPVGACVCSKMGPQPTMPTATGVLGYPVTGESASYSGLCSFACNYGNCIEGVCGTTEVALTVPTVSPFTPDTCTAGSGNGSFAGLCSYACNVGYCPIHNCTCTATGPLNQPQTANTTFIGASTVGPDNGLCNFACERGYCPSPTCVDNEDEGELNCEDDDGSDAACAVPTICDFTKSYATLDDLEAAMDTIAAACIDYYTLDGLQAELNQTLTNYTGITSSYDSKFDDYVEYVKATITTQLEDFMSPDEPYGPGNQFFECTYSRLGVNSTPTSCPADIGIEAGTYSVFYTLLDADGFYSNLTETYGIDKAWVQFGEDSLDITCVGSTQSLETGCEALDRTYEGFPVKAPDSDITVTNPKDIMETAMPNIQNLTQTITIAKMELALGSWMGATDDVVQSISMAIFLLSQAVTNMQNVVTVADSYDAAKKKEMINEILMGVLLVIPFLGEVDLVADAFTGISRIITMIGDAGVGATTIYSIVEDPKMAPLIILETLLFSGMRDPDGFSTMATARRDMTKDDLASLGTELETLDDQFQKIVAKCLVE</sequence>
<dbReference type="InterPro" id="IPR005197">
    <property type="entry name" value="Glyco_hydro_71"/>
</dbReference>
<feature type="non-terminal residue" evidence="1">
    <location>
        <position position="1"/>
    </location>
</feature>
<dbReference type="InterPro" id="IPR051130">
    <property type="entry name" value="Mito_struct-func_regulator"/>
</dbReference>
<dbReference type="AlphaFoldDB" id="A0AAD6D1E8"/>
<gene>
    <name evidence="1" type="ORF">N7494_004792</name>
</gene>
<dbReference type="Proteomes" id="UP001220324">
    <property type="component" value="Unassembled WGS sequence"/>
</dbReference>
<reference evidence="1 2" key="1">
    <citation type="journal article" date="2023" name="IMA Fungus">
        <title>Comparative genomic study of the Penicillium genus elucidates a diverse pangenome and 15 lateral gene transfer events.</title>
        <authorList>
            <person name="Petersen C."/>
            <person name="Sorensen T."/>
            <person name="Nielsen M.R."/>
            <person name="Sondergaard T.E."/>
            <person name="Sorensen J.L."/>
            <person name="Fitzpatrick D.A."/>
            <person name="Frisvad J.C."/>
            <person name="Nielsen K.L."/>
        </authorList>
    </citation>
    <scope>NUCLEOTIDE SEQUENCE [LARGE SCALE GENOMIC DNA]</scope>
    <source>
        <strain evidence="1 2">IBT 35679</strain>
    </source>
</reference>
<evidence type="ECO:0000313" key="2">
    <source>
        <dbReference type="Proteomes" id="UP001220324"/>
    </source>
</evidence>
<evidence type="ECO:0000313" key="1">
    <source>
        <dbReference type="EMBL" id="KAJ5547207.1"/>
    </source>
</evidence>
<dbReference type="Gene3D" id="3.20.20.80">
    <property type="entry name" value="Glycosidases"/>
    <property type="match status" value="1"/>
</dbReference>
<dbReference type="GO" id="GO:0051118">
    <property type="term" value="F:glucan endo-1,3-alpha-glucosidase activity"/>
    <property type="evidence" value="ECO:0007669"/>
    <property type="project" value="InterPro"/>
</dbReference>
<dbReference type="EMBL" id="JAQIZZ010000003">
    <property type="protein sequence ID" value="KAJ5547207.1"/>
    <property type="molecule type" value="Genomic_DNA"/>
</dbReference>
<dbReference type="PANTHER" id="PTHR43173:SF33">
    <property type="entry name" value="ASCUS WALL ENDO-1,3-ALPHA-GLUCANASE-RELATED"/>
    <property type="match status" value="1"/>
</dbReference>